<organism evidence="2">
    <name type="scientific">freshwater metagenome</name>
    <dbReference type="NCBI Taxonomy" id="449393"/>
    <lineage>
        <taxon>unclassified sequences</taxon>
        <taxon>metagenomes</taxon>
        <taxon>ecological metagenomes</taxon>
    </lineage>
</organism>
<feature type="region of interest" description="Disordered" evidence="1">
    <location>
        <begin position="149"/>
        <end position="202"/>
    </location>
</feature>
<sequence>MSARSRVAQSHTALPFDTPLARPDGPSSTPGASRWASAASSGARSPSEASSSTERAASCSTIAASGRNRSAKNHAQLVNEARVACWLARSTEASCCEARGRTFRATNSSQRDRSASTSPYSSRACHGSTNTSAPRRAYTSFACLLSTSSSERSGPRQRWCESAEPSVEQPQSERHRSYPCAHDHALGSSEPTSARATPVMRASSPPACIIRSATTSYRRCPTARSEKRW</sequence>
<feature type="region of interest" description="Disordered" evidence="1">
    <location>
        <begin position="103"/>
        <end position="132"/>
    </location>
</feature>
<protein>
    <submittedName>
        <fullName evidence="2">Unannotated protein</fullName>
    </submittedName>
</protein>
<reference evidence="2" key="1">
    <citation type="submission" date="2020-05" db="EMBL/GenBank/DDBJ databases">
        <authorList>
            <person name="Chiriac C."/>
            <person name="Salcher M."/>
            <person name="Ghai R."/>
            <person name="Kavagutti S V."/>
        </authorList>
    </citation>
    <scope>NUCLEOTIDE SEQUENCE</scope>
</reference>
<evidence type="ECO:0000313" key="2">
    <source>
        <dbReference type="EMBL" id="CAB4870404.1"/>
    </source>
</evidence>
<gene>
    <name evidence="2" type="ORF">UFOPK3417_00713</name>
</gene>
<proteinExistence type="predicted"/>
<dbReference type="AlphaFoldDB" id="A0A6J7DP09"/>
<name>A0A6J7DP09_9ZZZZ</name>
<feature type="compositionally biased region" description="Low complexity" evidence="1">
    <location>
        <begin position="32"/>
        <end position="58"/>
    </location>
</feature>
<dbReference type="EMBL" id="CAFBLR010000051">
    <property type="protein sequence ID" value="CAB4870404.1"/>
    <property type="molecule type" value="Genomic_DNA"/>
</dbReference>
<feature type="compositionally biased region" description="Polar residues" evidence="1">
    <location>
        <begin position="104"/>
        <end position="132"/>
    </location>
</feature>
<accession>A0A6J7DP09</accession>
<feature type="compositionally biased region" description="Basic and acidic residues" evidence="1">
    <location>
        <begin position="171"/>
        <end position="185"/>
    </location>
</feature>
<evidence type="ECO:0000256" key="1">
    <source>
        <dbReference type="SAM" id="MobiDB-lite"/>
    </source>
</evidence>
<feature type="region of interest" description="Disordered" evidence="1">
    <location>
        <begin position="1"/>
        <end position="58"/>
    </location>
</feature>